<dbReference type="InParanoid" id="A0A423X846"/>
<feature type="compositionally biased region" description="Polar residues" evidence="2">
    <location>
        <begin position="144"/>
        <end position="158"/>
    </location>
</feature>
<keyword evidence="1" id="KW-0863">Zinc-finger</keyword>
<sequence length="420" mass="48276">MFWHLNDSSSDKHFQTIAMGQYQQQVQNHEDQSIKAHDPDPVQNGISCNKTWEPIDDFFNEAFDLQGEPFGQYRFEHTVSACKLQQFETDFETLYKSSHSSTDPMRTYTDSIPESEDSEWAWELIPDGPGLASHAWAQDDCPSDASSNGRATPPSCSKGQKRPMTPAISTQETGIDSPRRRDAPKSSNILECIKRRDQLACPFQKRDPHKHQECLKYTLHRIKDVKQHIYRRHRQPDYYCARCSNVFNSMANRDRHVRHADCKMRPMPRFEGISDEQRNRLNRSSSRTLDHQGQWFEIWDIIFEGEERPASALVGSYTEEMVPLIRSLWNEQQVQIMDHVLENNGSDNFGRSDLNKIMSCLLECLEKATSGSLAGYVQRSKVQHTMPDPDATTFPFITGISQTIAPEFDAASDLGFKNPY</sequence>
<proteinExistence type="predicted"/>
<dbReference type="PANTHER" id="PTHR38166">
    <property type="entry name" value="C2H2-TYPE DOMAIN-CONTAINING PROTEIN-RELATED"/>
    <property type="match status" value="1"/>
</dbReference>
<dbReference type="PANTHER" id="PTHR38166:SF1">
    <property type="entry name" value="C2H2-TYPE DOMAIN-CONTAINING PROTEIN"/>
    <property type="match status" value="1"/>
</dbReference>
<keyword evidence="5" id="KW-1185">Reference proteome</keyword>
<name>A0A423X846_9PEZI</name>
<evidence type="ECO:0000256" key="1">
    <source>
        <dbReference type="PROSITE-ProRule" id="PRU00042"/>
    </source>
</evidence>
<comment type="caution">
    <text evidence="4">The sequence shown here is derived from an EMBL/GenBank/DDBJ whole genome shotgun (WGS) entry which is preliminary data.</text>
</comment>
<dbReference type="OrthoDB" id="3521097at2759"/>
<dbReference type="STRING" id="1230097.A0A423X846"/>
<dbReference type="PROSITE" id="PS50157">
    <property type="entry name" value="ZINC_FINGER_C2H2_2"/>
    <property type="match status" value="1"/>
</dbReference>
<keyword evidence="1" id="KW-0479">Metal-binding</keyword>
<accession>A0A423X846</accession>
<evidence type="ECO:0000313" key="4">
    <source>
        <dbReference type="EMBL" id="ROW11987.1"/>
    </source>
</evidence>
<feature type="region of interest" description="Disordered" evidence="2">
    <location>
        <begin position="133"/>
        <end position="187"/>
    </location>
</feature>
<evidence type="ECO:0000256" key="2">
    <source>
        <dbReference type="SAM" id="MobiDB-lite"/>
    </source>
</evidence>
<reference evidence="4 5" key="1">
    <citation type="submission" date="2015-09" db="EMBL/GenBank/DDBJ databases">
        <title>Host preference determinants of Valsa canker pathogens revealed by comparative genomics.</title>
        <authorList>
            <person name="Yin Z."/>
            <person name="Huang L."/>
        </authorList>
    </citation>
    <scope>NUCLEOTIDE SEQUENCE [LARGE SCALE GENOMIC DNA]</scope>
    <source>
        <strain evidence="4 5">SXYLt</strain>
    </source>
</reference>
<organism evidence="4 5">
    <name type="scientific">Cytospora leucostoma</name>
    <dbReference type="NCBI Taxonomy" id="1230097"/>
    <lineage>
        <taxon>Eukaryota</taxon>
        <taxon>Fungi</taxon>
        <taxon>Dikarya</taxon>
        <taxon>Ascomycota</taxon>
        <taxon>Pezizomycotina</taxon>
        <taxon>Sordariomycetes</taxon>
        <taxon>Sordariomycetidae</taxon>
        <taxon>Diaporthales</taxon>
        <taxon>Cytosporaceae</taxon>
        <taxon>Cytospora</taxon>
    </lineage>
</organism>
<dbReference type="GO" id="GO:0008270">
    <property type="term" value="F:zinc ion binding"/>
    <property type="evidence" value="ECO:0007669"/>
    <property type="project" value="UniProtKB-KW"/>
</dbReference>
<evidence type="ECO:0000259" key="3">
    <source>
        <dbReference type="PROSITE" id="PS50157"/>
    </source>
</evidence>
<protein>
    <recommendedName>
        <fullName evidence="3">C2H2-type domain-containing protein</fullName>
    </recommendedName>
</protein>
<dbReference type="AlphaFoldDB" id="A0A423X846"/>
<dbReference type="EMBL" id="LKEB01000024">
    <property type="protein sequence ID" value="ROW11987.1"/>
    <property type="molecule type" value="Genomic_DNA"/>
</dbReference>
<feature type="domain" description="C2H2-type" evidence="3">
    <location>
        <begin position="238"/>
        <end position="266"/>
    </location>
</feature>
<dbReference type="InterPro" id="IPR013087">
    <property type="entry name" value="Znf_C2H2_type"/>
</dbReference>
<keyword evidence="1" id="KW-0862">Zinc</keyword>
<dbReference type="Proteomes" id="UP000285146">
    <property type="component" value="Unassembled WGS sequence"/>
</dbReference>
<gene>
    <name evidence="4" type="ORF">VPNG_05240</name>
</gene>
<evidence type="ECO:0000313" key="5">
    <source>
        <dbReference type="Proteomes" id="UP000285146"/>
    </source>
</evidence>